<evidence type="ECO:0000256" key="7">
    <source>
        <dbReference type="ARBA" id="ARBA00022691"/>
    </source>
</evidence>
<keyword evidence="18" id="KW-1185">Reference proteome</keyword>
<dbReference type="InterPro" id="IPR013785">
    <property type="entry name" value="Aldolase_TIM"/>
</dbReference>
<evidence type="ECO:0000256" key="4">
    <source>
        <dbReference type="ARBA" id="ARBA00008703"/>
    </source>
</evidence>
<keyword evidence="6 14" id="KW-0004">4Fe-4S</keyword>
<dbReference type="AlphaFoldDB" id="A0A378HYY3"/>
<keyword evidence="10" id="KW-0408">Iron</keyword>
<keyword evidence="8 14" id="KW-0479">Metal-binding</keyword>
<evidence type="ECO:0000256" key="14">
    <source>
        <dbReference type="PIRSR" id="PIRSR004911-1"/>
    </source>
</evidence>
<dbReference type="InterPro" id="IPR058240">
    <property type="entry name" value="rSAM_sf"/>
</dbReference>
<evidence type="ECO:0000256" key="8">
    <source>
        <dbReference type="ARBA" id="ARBA00022723"/>
    </source>
</evidence>
<comment type="cofactor">
    <cofactor evidence="3">
        <name>[4Fe-4S] cluster</name>
        <dbReference type="ChEBI" id="CHEBI:49883"/>
    </cofactor>
</comment>
<keyword evidence="12 17" id="KW-0413">Isomerase</keyword>
<name>A0A378HYY3_9GAMM</name>
<evidence type="ECO:0000313" key="18">
    <source>
        <dbReference type="Proteomes" id="UP000254968"/>
    </source>
</evidence>
<evidence type="ECO:0000256" key="6">
    <source>
        <dbReference type="ARBA" id="ARBA00022485"/>
    </source>
</evidence>
<dbReference type="NCBIfam" id="TIGR00238">
    <property type="entry name" value="KamA family radical SAM protein"/>
    <property type="match status" value="1"/>
</dbReference>
<dbReference type="SFLD" id="SFLDS00029">
    <property type="entry name" value="Radical_SAM"/>
    <property type="match status" value="1"/>
</dbReference>
<dbReference type="InterPro" id="IPR007197">
    <property type="entry name" value="rSAM"/>
</dbReference>
<evidence type="ECO:0000256" key="12">
    <source>
        <dbReference type="ARBA" id="ARBA00023235"/>
    </source>
</evidence>
<proteinExistence type="inferred from homology"/>
<dbReference type="Proteomes" id="UP000254968">
    <property type="component" value="Unassembled WGS sequence"/>
</dbReference>
<dbReference type="EMBL" id="UGNV01000001">
    <property type="protein sequence ID" value="STX27721.1"/>
    <property type="molecule type" value="Genomic_DNA"/>
</dbReference>
<evidence type="ECO:0000256" key="10">
    <source>
        <dbReference type="ARBA" id="ARBA00023004"/>
    </source>
</evidence>
<accession>A0A378HYY3</accession>
<evidence type="ECO:0000313" key="17">
    <source>
        <dbReference type="EMBL" id="STX27721.1"/>
    </source>
</evidence>
<evidence type="ECO:0000256" key="11">
    <source>
        <dbReference type="ARBA" id="ARBA00023014"/>
    </source>
</evidence>
<gene>
    <name evidence="17" type="primary">kamA</name>
    <name evidence="17" type="ORF">NCTC13315_00228</name>
</gene>
<dbReference type="PROSITE" id="PS51918">
    <property type="entry name" value="RADICAL_SAM"/>
    <property type="match status" value="1"/>
</dbReference>
<feature type="binding site" evidence="14">
    <location>
        <position position="110"/>
    </location>
    <ligand>
        <name>[4Fe-4S] cluster</name>
        <dbReference type="ChEBI" id="CHEBI:49883"/>
        <note>4Fe-4S-S-AdoMet</note>
    </ligand>
</feature>
<evidence type="ECO:0000256" key="3">
    <source>
        <dbReference type="ARBA" id="ARBA00001966"/>
    </source>
</evidence>
<comment type="catalytic activity">
    <reaction evidence="1">
        <text>L-lysine = D-beta-lysine</text>
        <dbReference type="Rhea" id="RHEA:44148"/>
        <dbReference type="ChEBI" id="CHEBI:32551"/>
        <dbReference type="ChEBI" id="CHEBI:84138"/>
    </reaction>
</comment>
<dbReference type="SFLD" id="SFLDG01070">
    <property type="entry name" value="PLP-dependent"/>
    <property type="match status" value="1"/>
</dbReference>
<dbReference type="PANTHER" id="PTHR30538:SF1">
    <property type="entry name" value="L-LYSINE 2,3-AMINOMUTASE"/>
    <property type="match status" value="1"/>
</dbReference>
<dbReference type="InterPro" id="IPR003739">
    <property type="entry name" value="Lys_aminomutase/Glu_NH3_mut"/>
</dbReference>
<feature type="domain" description="Radical SAM core" evidence="16">
    <location>
        <begin position="92"/>
        <end position="322"/>
    </location>
</feature>
<dbReference type="NCBIfam" id="TIGR03821">
    <property type="entry name" value="EFP_modif_epmB"/>
    <property type="match status" value="1"/>
</dbReference>
<comment type="similarity">
    <text evidence="4">Belongs to the radical SAM superfamily. KamA family.</text>
</comment>
<evidence type="ECO:0000256" key="9">
    <source>
        <dbReference type="ARBA" id="ARBA00022898"/>
    </source>
</evidence>
<dbReference type="SFLD" id="SFLDF00314">
    <property type="entry name" value="L-lysine_2_3-aminomutase_(yjeK"/>
    <property type="match status" value="1"/>
</dbReference>
<dbReference type="SUPFAM" id="SSF102114">
    <property type="entry name" value="Radical SAM enzymes"/>
    <property type="match status" value="1"/>
</dbReference>
<evidence type="ECO:0000256" key="1">
    <source>
        <dbReference type="ARBA" id="ARBA00001352"/>
    </source>
</evidence>
<dbReference type="Gene3D" id="3.20.20.70">
    <property type="entry name" value="Aldolase class I"/>
    <property type="match status" value="1"/>
</dbReference>
<organism evidence="17 18">
    <name type="scientific">Legionella beliardensis</name>
    <dbReference type="NCBI Taxonomy" id="91822"/>
    <lineage>
        <taxon>Bacteria</taxon>
        <taxon>Pseudomonadati</taxon>
        <taxon>Pseudomonadota</taxon>
        <taxon>Gammaproteobacteria</taxon>
        <taxon>Legionellales</taxon>
        <taxon>Legionellaceae</taxon>
        <taxon>Legionella</taxon>
    </lineage>
</organism>
<keyword evidence="9 15" id="KW-0663">Pyridoxal phosphate</keyword>
<dbReference type="GO" id="GO:0046872">
    <property type="term" value="F:metal ion binding"/>
    <property type="evidence" value="ECO:0007669"/>
    <property type="project" value="UniProtKB-KW"/>
</dbReference>
<dbReference type="Pfam" id="PF04055">
    <property type="entry name" value="Radical_SAM"/>
    <property type="match status" value="1"/>
</dbReference>
<protein>
    <recommendedName>
        <fullName evidence="5">L-lysine 2,3-aminomutase</fullName>
    </recommendedName>
    <alternativeName>
        <fullName evidence="13">EF-P post-translational modification enzyme B</fullName>
    </alternativeName>
</protein>
<evidence type="ECO:0000256" key="5">
    <source>
        <dbReference type="ARBA" id="ARBA00022363"/>
    </source>
</evidence>
<dbReference type="InterPro" id="IPR022462">
    <property type="entry name" value="EpmB"/>
</dbReference>
<dbReference type="GO" id="GO:0051539">
    <property type="term" value="F:4 iron, 4 sulfur cluster binding"/>
    <property type="evidence" value="ECO:0007669"/>
    <property type="project" value="UniProtKB-KW"/>
</dbReference>
<dbReference type="PIRSF" id="PIRSF004911">
    <property type="entry name" value="DUF160"/>
    <property type="match status" value="1"/>
</dbReference>
<evidence type="ECO:0000256" key="15">
    <source>
        <dbReference type="PIRSR" id="PIRSR603739-50"/>
    </source>
</evidence>
<evidence type="ECO:0000256" key="13">
    <source>
        <dbReference type="ARBA" id="ARBA00030756"/>
    </source>
</evidence>
<keyword evidence="7" id="KW-0949">S-adenosyl-L-methionine</keyword>
<sequence length="322" mass="36693">MSWKRILAQGFTSPQELLKFLELPLELASLAADKQFKTRVPYNFATRMQKRNPHDPLLLQVLAAPQELEARENYTPDPLKEISCNPIPGLIHKYQGRVLLTFTGICAINCRYCFRRHFPYKDNNPGQEGWQDVIAYLKQDKTIHEVILSGGDPLLATDKVLENFIHQLEAVRHIKTIRFHTRVPVVLPERIDDSFLEILTKTALHKVLVLHCNHPQELDAQVKNACQKLRQINCIILNQSVLLKGINDNVETLTNLSHSLFDCGVLPYYLHLLDKVDGAAHFDLPLEEASRIYQQLKAQLPGYLLPRLAFEEPGAVSKTLVG</sequence>
<comment type="cofactor">
    <cofactor evidence="2 15">
        <name>pyridoxal 5'-phosphate</name>
        <dbReference type="ChEBI" id="CHEBI:597326"/>
    </cofactor>
</comment>
<evidence type="ECO:0000259" key="16">
    <source>
        <dbReference type="PROSITE" id="PS51918"/>
    </source>
</evidence>
<dbReference type="PANTHER" id="PTHR30538">
    <property type="entry name" value="LYSINE 2,3-AMINOMUTASE-RELATED"/>
    <property type="match status" value="1"/>
</dbReference>
<feature type="binding site" evidence="14">
    <location>
        <position position="106"/>
    </location>
    <ligand>
        <name>[4Fe-4S] cluster</name>
        <dbReference type="ChEBI" id="CHEBI:49883"/>
        <note>4Fe-4S-S-AdoMet</note>
    </ligand>
</feature>
<keyword evidence="11 14" id="KW-0411">Iron-sulfur</keyword>
<reference evidence="17 18" key="1">
    <citation type="submission" date="2018-06" db="EMBL/GenBank/DDBJ databases">
        <authorList>
            <consortium name="Pathogen Informatics"/>
            <person name="Doyle S."/>
        </authorList>
    </citation>
    <scope>NUCLEOTIDE SEQUENCE [LARGE SCALE GENOMIC DNA]</scope>
    <source>
        <strain evidence="17 18">NCTC13315</strain>
    </source>
</reference>
<dbReference type="CDD" id="cd01335">
    <property type="entry name" value="Radical_SAM"/>
    <property type="match status" value="1"/>
</dbReference>
<evidence type="ECO:0000256" key="2">
    <source>
        <dbReference type="ARBA" id="ARBA00001933"/>
    </source>
</evidence>
<feature type="binding site" evidence="14">
    <location>
        <position position="113"/>
    </location>
    <ligand>
        <name>[4Fe-4S] cluster</name>
        <dbReference type="ChEBI" id="CHEBI:49883"/>
        <note>4Fe-4S-S-AdoMet</note>
    </ligand>
</feature>
<feature type="modified residue" description="N6-(pyridoxal phosphate)lysine" evidence="15">
    <location>
        <position position="318"/>
    </location>
</feature>
<dbReference type="GO" id="GO:0016853">
    <property type="term" value="F:isomerase activity"/>
    <property type="evidence" value="ECO:0007669"/>
    <property type="project" value="UniProtKB-KW"/>
</dbReference>